<sequence length="38" mass="4024">MSKMTRPRRAALLAVAAHPLHTVLALPSGLGWNRGVCA</sequence>
<organism evidence="1 2">
    <name type="scientific">Pseudomyxococcus hansupus</name>
    <dbReference type="NCBI Taxonomy" id="1297742"/>
    <lineage>
        <taxon>Bacteria</taxon>
        <taxon>Pseudomonadati</taxon>
        <taxon>Myxococcota</taxon>
        <taxon>Myxococcia</taxon>
        <taxon>Myxococcales</taxon>
        <taxon>Cystobacterineae</taxon>
        <taxon>Myxococcaceae</taxon>
        <taxon>Pseudomyxococcus</taxon>
    </lineage>
</organism>
<gene>
    <name evidence="1" type="ORF">A176_006826</name>
</gene>
<evidence type="ECO:0000313" key="2">
    <source>
        <dbReference type="Proteomes" id="UP000009026"/>
    </source>
</evidence>
<dbReference type="STRING" id="1297742.A176_006826"/>
<name>A0A0H4X3Z2_9BACT</name>
<evidence type="ECO:0000313" key="1">
    <source>
        <dbReference type="EMBL" id="AKQ69914.1"/>
    </source>
</evidence>
<dbReference type="PATRIC" id="fig|1297742.4.peg.6924"/>
<accession>A0A0H4X3Z2</accession>
<dbReference type="KEGG" id="mym:A176_006826"/>
<protein>
    <submittedName>
        <fullName evidence="1">Uncharacterized protein</fullName>
    </submittedName>
</protein>
<keyword evidence="2" id="KW-1185">Reference proteome</keyword>
<proteinExistence type="predicted"/>
<dbReference type="EMBL" id="CP012109">
    <property type="protein sequence ID" value="AKQ69914.1"/>
    <property type="molecule type" value="Genomic_DNA"/>
</dbReference>
<dbReference type="Proteomes" id="UP000009026">
    <property type="component" value="Chromosome"/>
</dbReference>
<reference evidence="1 2" key="1">
    <citation type="journal article" date="2016" name="PLoS ONE">
        <title>Complete Genome Sequence and Comparative Genomics of a Novel Myxobacterium Myxococcus hansupus.</title>
        <authorList>
            <person name="Sharma G."/>
            <person name="Narwani T."/>
            <person name="Subramanian S."/>
        </authorList>
    </citation>
    <scope>NUCLEOTIDE SEQUENCE [LARGE SCALE GENOMIC DNA]</scope>
    <source>
        <strain evidence="2">mixupus</strain>
    </source>
</reference>
<dbReference type="AlphaFoldDB" id="A0A0H4X3Z2"/>